<accession>A0A1D9MJQ8</accession>
<evidence type="ECO:0000313" key="2">
    <source>
        <dbReference type="EMBL" id="AOZ72581.1"/>
    </source>
</evidence>
<dbReference type="STRING" id="1912795.BK816_04125"/>
<dbReference type="AlphaFoldDB" id="A0A1D9MJQ8"/>
<protein>
    <submittedName>
        <fullName evidence="2">Uncharacterized protein</fullName>
    </submittedName>
</protein>
<feature type="region of interest" description="Disordered" evidence="1">
    <location>
        <begin position="1"/>
        <end position="60"/>
    </location>
</feature>
<evidence type="ECO:0000313" key="3">
    <source>
        <dbReference type="Proteomes" id="UP000176288"/>
    </source>
</evidence>
<proteinExistence type="predicted"/>
<dbReference type="Proteomes" id="UP000176288">
    <property type="component" value="Chromosome"/>
</dbReference>
<feature type="compositionally biased region" description="Basic and acidic residues" evidence="1">
    <location>
        <begin position="23"/>
        <end position="33"/>
    </location>
</feature>
<gene>
    <name evidence="2" type="ORF">BK816_04125</name>
</gene>
<dbReference type="EMBL" id="CP017812">
    <property type="protein sequence ID" value="AOZ72581.1"/>
    <property type="molecule type" value="Genomic_DNA"/>
</dbReference>
<dbReference type="KEGG" id="avu:BK816_04125"/>
<organism evidence="2 3">
    <name type="scientific">Boudabousia tangfeifanii</name>
    <dbReference type="NCBI Taxonomy" id="1912795"/>
    <lineage>
        <taxon>Bacteria</taxon>
        <taxon>Bacillati</taxon>
        <taxon>Actinomycetota</taxon>
        <taxon>Actinomycetes</taxon>
        <taxon>Actinomycetales</taxon>
        <taxon>Actinomycetaceae</taxon>
        <taxon>Boudabousia</taxon>
    </lineage>
</organism>
<evidence type="ECO:0000256" key="1">
    <source>
        <dbReference type="SAM" id="MobiDB-lite"/>
    </source>
</evidence>
<reference evidence="2 3" key="1">
    <citation type="submission" date="2016-10" db="EMBL/GenBank/DDBJ databases">
        <title>Actinomyces aegypiusis sp. nov., isolated from the Aegypius monachus in Qinghai Tibet Plateau China.</title>
        <authorList>
            <person name="Wang Y."/>
        </authorList>
    </citation>
    <scope>NUCLEOTIDE SEQUENCE [LARGE SCALE GENOMIC DNA]</scope>
    <source>
        <strain evidence="2 3">VUL4_3</strain>
    </source>
</reference>
<sequence>MSLQTSDSNLGAKPTPDGTSTTEKADSSLRQRYEAAVAKYQIPEQPKDAPPLPQWVLAGPPKMPAEIDDPKNPNAPCDFAEFYLTVYGFTFNTNNLDLLRSLENPQCESCKVFEDGFVKDRVEGGWDRLATKPKATNCEIDSSVKEKPIVTVETKMPEKTSKENQKIVSKKSHDRLFVFELDNNKQNGFTINDAASKQLSQ</sequence>
<name>A0A1D9MJQ8_9ACTO</name>
<keyword evidence="3" id="KW-1185">Reference proteome</keyword>